<dbReference type="AlphaFoldDB" id="A0AAV4N0G4"/>
<evidence type="ECO:0000313" key="2">
    <source>
        <dbReference type="Proteomes" id="UP001054945"/>
    </source>
</evidence>
<proteinExistence type="predicted"/>
<dbReference type="Proteomes" id="UP001054945">
    <property type="component" value="Unassembled WGS sequence"/>
</dbReference>
<accession>A0AAV4N0G4</accession>
<organism evidence="1 2">
    <name type="scientific">Caerostris extrusa</name>
    <name type="common">Bark spider</name>
    <name type="synonym">Caerostris bankana</name>
    <dbReference type="NCBI Taxonomy" id="172846"/>
    <lineage>
        <taxon>Eukaryota</taxon>
        <taxon>Metazoa</taxon>
        <taxon>Ecdysozoa</taxon>
        <taxon>Arthropoda</taxon>
        <taxon>Chelicerata</taxon>
        <taxon>Arachnida</taxon>
        <taxon>Araneae</taxon>
        <taxon>Araneomorphae</taxon>
        <taxon>Entelegynae</taxon>
        <taxon>Araneoidea</taxon>
        <taxon>Araneidae</taxon>
        <taxon>Caerostris</taxon>
    </lineage>
</organism>
<protein>
    <submittedName>
        <fullName evidence="1">Uncharacterized protein</fullName>
    </submittedName>
</protein>
<name>A0AAV4N0G4_CAEEX</name>
<sequence length="80" mass="8631">MYADEGAALGISGLIGEEIVDCDAREENELSAHPFPHSVAHPYVIPATKHPTRNIQTPVSALRLPTNVLRAPDCGRNDTL</sequence>
<dbReference type="EMBL" id="BPLR01020349">
    <property type="protein sequence ID" value="GIX77661.1"/>
    <property type="molecule type" value="Genomic_DNA"/>
</dbReference>
<gene>
    <name evidence="1" type="ORF">CEXT_4441</name>
</gene>
<keyword evidence="2" id="KW-1185">Reference proteome</keyword>
<reference evidence="1 2" key="1">
    <citation type="submission" date="2021-06" db="EMBL/GenBank/DDBJ databases">
        <title>Caerostris extrusa draft genome.</title>
        <authorList>
            <person name="Kono N."/>
            <person name="Arakawa K."/>
        </authorList>
    </citation>
    <scope>NUCLEOTIDE SEQUENCE [LARGE SCALE GENOMIC DNA]</scope>
</reference>
<comment type="caution">
    <text evidence="1">The sequence shown here is derived from an EMBL/GenBank/DDBJ whole genome shotgun (WGS) entry which is preliminary data.</text>
</comment>
<evidence type="ECO:0000313" key="1">
    <source>
        <dbReference type="EMBL" id="GIX77661.1"/>
    </source>
</evidence>